<name>A0ABV8G2Z8_9ACTN</name>
<proteinExistence type="predicted"/>
<protein>
    <submittedName>
        <fullName evidence="1">Uncharacterized protein</fullName>
    </submittedName>
</protein>
<reference evidence="2" key="1">
    <citation type="journal article" date="2019" name="Int. J. Syst. Evol. Microbiol.">
        <title>The Global Catalogue of Microorganisms (GCM) 10K type strain sequencing project: providing services to taxonomists for standard genome sequencing and annotation.</title>
        <authorList>
            <consortium name="The Broad Institute Genomics Platform"/>
            <consortium name="The Broad Institute Genome Sequencing Center for Infectious Disease"/>
            <person name="Wu L."/>
            <person name="Ma J."/>
        </authorList>
    </citation>
    <scope>NUCLEOTIDE SEQUENCE [LARGE SCALE GENOMIC DNA]</scope>
    <source>
        <strain evidence="2">TBRC 1276</strain>
    </source>
</reference>
<accession>A0ABV8G2Z8</accession>
<comment type="caution">
    <text evidence="1">The sequence shown here is derived from an EMBL/GenBank/DDBJ whole genome shotgun (WGS) entry which is preliminary data.</text>
</comment>
<keyword evidence="2" id="KW-1185">Reference proteome</keyword>
<dbReference type="RefSeq" id="WP_379526739.1">
    <property type="nucleotide sequence ID" value="NZ_JBHSBI010000002.1"/>
</dbReference>
<evidence type="ECO:0000313" key="2">
    <source>
        <dbReference type="Proteomes" id="UP001595851"/>
    </source>
</evidence>
<sequence>MADDLRQAEYGLYIAKVGTDERHHYRKGNRPSDLPDLFDLARHAIKDVQARQGHIYRLHGRWSTGVEIWESPNGDQDPFQPPDRLLAYARWEDRDLTLTDQEADRVR</sequence>
<evidence type="ECO:0000313" key="1">
    <source>
        <dbReference type="EMBL" id="MFC4006599.1"/>
    </source>
</evidence>
<dbReference type="Proteomes" id="UP001595851">
    <property type="component" value="Unassembled WGS sequence"/>
</dbReference>
<dbReference type="EMBL" id="JBHSBI010000002">
    <property type="protein sequence ID" value="MFC4006599.1"/>
    <property type="molecule type" value="Genomic_DNA"/>
</dbReference>
<organism evidence="1 2">
    <name type="scientific">Nonomuraea purpurea</name>
    <dbReference type="NCBI Taxonomy" id="1849276"/>
    <lineage>
        <taxon>Bacteria</taxon>
        <taxon>Bacillati</taxon>
        <taxon>Actinomycetota</taxon>
        <taxon>Actinomycetes</taxon>
        <taxon>Streptosporangiales</taxon>
        <taxon>Streptosporangiaceae</taxon>
        <taxon>Nonomuraea</taxon>
    </lineage>
</organism>
<gene>
    <name evidence="1" type="ORF">ACFOY2_05160</name>
</gene>